<feature type="signal peptide" evidence="2">
    <location>
        <begin position="1"/>
        <end position="27"/>
    </location>
</feature>
<sequence>MVACYRTFSSQALLLALLCLFCIYSYAGGWSAFEMQTPCKNVLRYNGNGGPVHFLFQYPAPGAKEIRPSFERFYFYKGYVIGESAGNTFYVVDEKGGRIQKFSDGAAFESYLKENTLTPLLWTRWYDRFYDEANFRGLLLLALVMFPLTGLLLVLYLYSLYSLLLGRHKSYAVVKRVYAGGVSVFILLAALMQVFPQSI</sequence>
<evidence type="ECO:0000256" key="2">
    <source>
        <dbReference type="SAM" id="SignalP"/>
    </source>
</evidence>
<keyword evidence="1" id="KW-0812">Transmembrane</keyword>
<keyword evidence="1" id="KW-0472">Membrane</keyword>
<keyword evidence="4" id="KW-1185">Reference proteome</keyword>
<dbReference type="Proteomes" id="UP000316778">
    <property type="component" value="Unassembled WGS sequence"/>
</dbReference>
<dbReference type="RefSeq" id="WP_145718485.1">
    <property type="nucleotide sequence ID" value="NZ_BAAAFY010000006.1"/>
</dbReference>
<feature type="transmembrane region" description="Helical" evidence="1">
    <location>
        <begin position="177"/>
        <end position="195"/>
    </location>
</feature>
<accession>A0A562SN36</accession>
<proteinExistence type="predicted"/>
<evidence type="ECO:0000313" key="4">
    <source>
        <dbReference type="Proteomes" id="UP000316778"/>
    </source>
</evidence>
<keyword evidence="1" id="KW-1133">Transmembrane helix</keyword>
<gene>
    <name evidence="3" type="ORF">LX66_4986</name>
</gene>
<keyword evidence="2" id="KW-0732">Signal</keyword>
<feature type="transmembrane region" description="Helical" evidence="1">
    <location>
        <begin position="138"/>
        <end position="165"/>
    </location>
</feature>
<reference evidence="3 4" key="1">
    <citation type="journal article" date="2013" name="Stand. Genomic Sci.">
        <title>Genomic Encyclopedia of Type Strains, Phase I: The one thousand microbial genomes (KMG-I) project.</title>
        <authorList>
            <person name="Kyrpides N.C."/>
            <person name="Woyke T."/>
            <person name="Eisen J.A."/>
            <person name="Garrity G."/>
            <person name="Lilburn T.G."/>
            <person name="Beck B.J."/>
            <person name="Whitman W.B."/>
            <person name="Hugenholtz P."/>
            <person name="Klenk H.P."/>
        </authorList>
    </citation>
    <scope>NUCLEOTIDE SEQUENCE [LARGE SCALE GENOMIC DNA]</scope>
    <source>
        <strain evidence="3 4">DSM 13484</strain>
    </source>
</reference>
<comment type="caution">
    <text evidence="3">The sequence shown here is derived from an EMBL/GenBank/DDBJ whole genome shotgun (WGS) entry which is preliminary data.</text>
</comment>
<organism evidence="3 4">
    <name type="scientific">Chitinophaga japonensis</name>
    <name type="common">Flexibacter japonensis</name>
    <dbReference type="NCBI Taxonomy" id="104662"/>
    <lineage>
        <taxon>Bacteria</taxon>
        <taxon>Pseudomonadati</taxon>
        <taxon>Bacteroidota</taxon>
        <taxon>Chitinophagia</taxon>
        <taxon>Chitinophagales</taxon>
        <taxon>Chitinophagaceae</taxon>
        <taxon>Chitinophaga</taxon>
    </lineage>
</organism>
<feature type="chain" id="PRO_5022054635" description="PepSY-associated transmembrane protein" evidence="2">
    <location>
        <begin position="28"/>
        <end position="199"/>
    </location>
</feature>
<dbReference type="AlphaFoldDB" id="A0A562SN36"/>
<dbReference type="EMBL" id="VLLG01000006">
    <property type="protein sequence ID" value="TWI82414.1"/>
    <property type="molecule type" value="Genomic_DNA"/>
</dbReference>
<evidence type="ECO:0000313" key="3">
    <source>
        <dbReference type="EMBL" id="TWI82414.1"/>
    </source>
</evidence>
<evidence type="ECO:0008006" key="5">
    <source>
        <dbReference type="Google" id="ProtNLM"/>
    </source>
</evidence>
<protein>
    <recommendedName>
        <fullName evidence="5">PepSY-associated transmembrane protein</fullName>
    </recommendedName>
</protein>
<evidence type="ECO:0000256" key="1">
    <source>
        <dbReference type="SAM" id="Phobius"/>
    </source>
</evidence>
<name>A0A562SN36_CHIJA</name>
<dbReference type="OrthoDB" id="763969at2"/>